<evidence type="ECO:0000256" key="1">
    <source>
        <dbReference type="SAM" id="SignalP"/>
    </source>
</evidence>
<dbReference type="AlphaFoldDB" id="A0A2A9NIP6"/>
<dbReference type="OrthoDB" id="5803672at2759"/>
<proteinExistence type="predicted"/>
<dbReference type="Proteomes" id="UP000242287">
    <property type="component" value="Unassembled WGS sequence"/>
</dbReference>
<evidence type="ECO:0000313" key="2">
    <source>
        <dbReference type="EMBL" id="PFH47533.1"/>
    </source>
</evidence>
<protein>
    <submittedName>
        <fullName evidence="2">Uncharacterized protein</fullName>
    </submittedName>
</protein>
<reference evidence="2 3" key="1">
    <citation type="submission" date="2014-02" db="EMBL/GenBank/DDBJ databases">
        <title>Transposable element dynamics among asymbiotic and ectomycorrhizal Amanita fungi.</title>
        <authorList>
            <consortium name="DOE Joint Genome Institute"/>
            <person name="Hess J."/>
            <person name="Skrede I."/>
            <person name="Wolfe B."/>
            <person name="LaButti K."/>
            <person name="Ohm R.A."/>
            <person name="Grigoriev I.V."/>
            <person name="Pringle A."/>
        </authorList>
    </citation>
    <scope>NUCLEOTIDE SEQUENCE [LARGE SCALE GENOMIC DNA]</scope>
    <source>
        <strain evidence="2 3">SKay4041</strain>
    </source>
</reference>
<dbReference type="EMBL" id="KZ302106">
    <property type="protein sequence ID" value="PFH47533.1"/>
    <property type="molecule type" value="Genomic_DNA"/>
</dbReference>
<gene>
    <name evidence="2" type="ORF">AMATHDRAFT_50238</name>
</gene>
<name>A0A2A9NIP6_9AGAR</name>
<feature type="signal peptide" evidence="1">
    <location>
        <begin position="1"/>
        <end position="17"/>
    </location>
</feature>
<keyword evidence="1" id="KW-0732">Signal</keyword>
<feature type="chain" id="PRO_5012382922" evidence="1">
    <location>
        <begin position="18"/>
        <end position="374"/>
    </location>
</feature>
<evidence type="ECO:0000313" key="3">
    <source>
        <dbReference type="Proteomes" id="UP000242287"/>
    </source>
</evidence>
<organism evidence="2 3">
    <name type="scientific">Amanita thiersii Skay4041</name>
    <dbReference type="NCBI Taxonomy" id="703135"/>
    <lineage>
        <taxon>Eukaryota</taxon>
        <taxon>Fungi</taxon>
        <taxon>Dikarya</taxon>
        <taxon>Basidiomycota</taxon>
        <taxon>Agaricomycotina</taxon>
        <taxon>Agaricomycetes</taxon>
        <taxon>Agaricomycetidae</taxon>
        <taxon>Agaricales</taxon>
        <taxon>Pluteineae</taxon>
        <taxon>Amanitaceae</taxon>
        <taxon>Amanita</taxon>
    </lineage>
</organism>
<dbReference type="STRING" id="703135.A0A2A9NIP6"/>
<sequence>MIPWNLFYSLLSSSWLSSYILSPLTFHSNNLSSDTCFGQAATLQDVVSCHLKYVVETRYTEQTYTAAQPTPEQRQAWSTTVSTLLHVDGNCTDIAASIPTPLQGLYTIFELTEPSGRSFCIFAETVTECDTEYEKGWGILVVPATRKAVSRHVHIAAPHPLYDLGTEQQAASVFKSIGAKSLYIPGRMRLAFPQLTPCVQSTIKSKYYKTDPAHDKNANGGCPAASCAYVQFHGKGPSTCRSDHIFISTGLGRDKASREWYTNNTNYPVKRLKSQLSSVFPSWTISLPTDSTCLLTATKNIVGRLINGVPERKVCREAASAASASGEFVHMEQAKISRSPKFYGHWTRGLLAAFETTCAGGMQKDNVTGLCIAM</sequence>
<keyword evidence="3" id="KW-1185">Reference proteome</keyword>
<accession>A0A2A9NIP6</accession>